<organism evidence="1">
    <name type="scientific">Salix viminalis</name>
    <name type="common">Common osier</name>
    <name type="synonym">Basket willow</name>
    <dbReference type="NCBI Taxonomy" id="40686"/>
    <lineage>
        <taxon>Eukaryota</taxon>
        <taxon>Viridiplantae</taxon>
        <taxon>Streptophyta</taxon>
        <taxon>Embryophyta</taxon>
        <taxon>Tracheophyta</taxon>
        <taxon>Spermatophyta</taxon>
        <taxon>Magnoliopsida</taxon>
        <taxon>eudicotyledons</taxon>
        <taxon>Gunneridae</taxon>
        <taxon>Pentapetalae</taxon>
        <taxon>rosids</taxon>
        <taxon>fabids</taxon>
        <taxon>Malpighiales</taxon>
        <taxon>Salicaceae</taxon>
        <taxon>Saliceae</taxon>
        <taxon>Salix</taxon>
    </lineage>
</organism>
<dbReference type="EMBL" id="CAADRP010001573">
    <property type="protein sequence ID" value="VFU41916.1"/>
    <property type="molecule type" value="Genomic_DNA"/>
</dbReference>
<reference evidence="1" key="1">
    <citation type="submission" date="2019-03" db="EMBL/GenBank/DDBJ databases">
        <authorList>
            <person name="Mank J."/>
            <person name="Almeida P."/>
        </authorList>
    </citation>
    <scope>NUCLEOTIDE SEQUENCE</scope>
    <source>
        <strain evidence="1">78183</strain>
    </source>
</reference>
<proteinExistence type="predicted"/>
<name>A0A6N2LPB5_SALVM</name>
<gene>
    <name evidence="1" type="ORF">SVIM_LOCUS248686</name>
</gene>
<accession>A0A6N2LPB5</accession>
<protein>
    <submittedName>
        <fullName evidence="1">Uncharacterized protein</fullName>
    </submittedName>
</protein>
<evidence type="ECO:0000313" key="1">
    <source>
        <dbReference type="EMBL" id="VFU41916.1"/>
    </source>
</evidence>
<sequence length="230" mass="25998">MSPSQLVIIVPCASKVEGKISAGKALSAVEGEVLSPEFGLISMWSLLFSDSELIGLTVSLLEEIDVLRLWQEQVKKILQNSAVKNRSRTGSKICLKFNKNNFVLKLLADNREFNLGWNTMPSRSLRKERHKNQNRKLINSNCARHPYSVEINLHFMCCCFLVYCSSSKPLVDLRWQESSLIKWAVGCQNDAEYFDKCPVIPKTRKEFNDAVDLAGMDTAVAGHDEFKIAR</sequence>
<dbReference type="AlphaFoldDB" id="A0A6N2LPB5"/>